<dbReference type="SUPFAM" id="SSF102114">
    <property type="entry name" value="Radical SAM enzymes"/>
    <property type="match status" value="1"/>
</dbReference>
<evidence type="ECO:0000256" key="1">
    <source>
        <dbReference type="ARBA" id="ARBA00022485"/>
    </source>
</evidence>
<dbReference type="InterPro" id="IPR058240">
    <property type="entry name" value="rSAM_sf"/>
</dbReference>
<evidence type="ECO:0000259" key="8">
    <source>
        <dbReference type="PROSITE" id="PS51918"/>
    </source>
</evidence>
<accession>A0A1J5E185</accession>
<dbReference type="SFLD" id="SFLDG01082">
    <property type="entry name" value="B12-binding_domain_containing"/>
    <property type="match status" value="1"/>
</dbReference>
<feature type="region of interest" description="Disordered" evidence="7">
    <location>
        <begin position="603"/>
        <end position="622"/>
    </location>
</feature>
<gene>
    <name evidence="9" type="ORF">AUJ95_02090</name>
</gene>
<feature type="binding site" evidence="6">
    <location>
        <position position="311"/>
    </location>
    <ligand>
        <name>[4Fe-4S] cluster</name>
        <dbReference type="ChEBI" id="CHEBI:49883"/>
        <note>4Fe-4S-S-AdoMet</note>
    </ligand>
</feature>
<proteinExistence type="inferred from homology"/>
<sequence length="622" mass="70821">MLHHLNKEPEFLPISKDDMKKRGWKELDVILIIGDAYVDHPSYGTAVIGRVLENAGFRVGIIAQPDWKNPDDFLRLGKPRLFFGITAGNLDSIIANYTTNRSPRKEDDYSPGGKPCLRPNRATIVYANRIKELFPDTPIVIGGIEASLRRLAHYDHWSDEVRASILIDSRADILVYGMGEKQIIEIARRLRSGDFLDNIRGTAIVRKNIEIFKDALILPSFEDVCISKRRFNEAFELWYKECDPFYGKTVIQPHGNRFVIQSPPPLPLGTKELDNIYLLPYMRNWHPVYDKDGGVPGFETVRFSVTSHRGCCGQCSFCSLSAHQGRIVQSRSKESIVEETQTIANLKNFKGTITDIGGPTANLYQANCKHWTKNGACKGKMCLMPTRCKELRTGYGQTMNMWDEVMKNPKINHLFVASGIRYDLLVENESEKYLRTLCKHHISGRLKVAPEHTADSVLRLMNKPSFKVYERFEARFRKINQELKKKQYLVNYFVSAHPGSDLTATCQMALYLAHKNIRPEQIQDFIPLPMTVSGCMYYTGKHPFTGEHVYVARDEREKKMQRALIQSTQPQNKELVLETLEKLDKGHLQDVLLGKIVQGVSRQTAASGRKQSDRGTGGRGNR</sequence>
<feature type="domain" description="Radical SAM core" evidence="8">
    <location>
        <begin position="297"/>
        <end position="569"/>
    </location>
</feature>
<dbReference type="InterPro" id="IPR023404">
    <property type="entry name" value="rSAM_horseshoe"/>
</dbReference>
<dbReference type="GO" id="GO:0003824">
    <property type="term" value="F:catalytic activity"/>
    <property type="evidence" value="ECO:0007669"/>
    <property type="project" value="InterPro"/>
</dbReference>
<dbReference type="Gene3D" id="3.80.30.20">
    <property type="entry name" value="tm_1862 like domain"/>
    <property type="match status" value="1"/>
</dbReference>
<comment type="caution">
    <text evidence="9">The sequence shown here is derived from an EMBL/GenBank/DDBJ whole genome shotgun (WGS) entry which is preliminary data.</text>
</comment>
<protein>
    <submittedName>
        <fullName evidence="9">YgiQ family radical SAM protein</fullName>
    </submittedName>
</protein>
<dbReference type="Pfam" id="PF11842">
    <property type="entry name" value="DUF3362"/>
    <property type="match status" value="1"/>
</dbReference>
<keyword evidence="5 6" id="KW-0411">Iron-sulfur</keyword>
<dbReference type="AlphaFoldDB" id="A0A1J5E185"/>
<comment type="similarity">
    <text evidence="6">Belongs to the UPF0313 family.</text>
</comment>
<dbReference type="InterPro" id="IPR007197">
    <property type="entry name" value="rSAM"/>
</dbReference>
<dbReference type="InterPro" id="IPR006638">
    <property type="entry name" value="Elp3/MiaA/NifB-like_rSAM"/>
</dbReference>
<comment type="cofactor">
    <cofactor evidence="6">
        <name>[4Fe-4S] cluster</name>
        <dbReference type="ChEBI" id="CHEBI:49883"/>
    </cofactor>
    <text evidence="6">Binds 1 [4Fe-4S] cluster. The cluster is coordinated with 3 cysteines and an exchangeable S-adenosyl-L-methionine.</text>
</comment>
<keyword evidence="1 6" id="KW-0004">4Fe-4S</keyword>
<feature type="binding site" evidence="6">
    <location>
        <position position="318"/>
    </location>
    <ligand>
        <name>[4Fe-4S] cluster</name>
        <dbReference type="ChEBI" id="CHEBI:49883"/>
        <note>4Fe-4S-S-AdoMet</note>
    </ligand>
</feature>
<feature type="binding site" evidence="6">
    <location>
        <position position="315"/>
    </location>
    <ligand>
        <name>[4Fe-4S] cluster</name>
        <dbReference type="ChEBI" id="CHEBI:49883"/>
        <note>4Fe-4S-S-AdoMet</note>
    </ligand>
</feature>
<reference evidence="9 10" key="1">
    <citation type="journal article" date="2016" name="Environ. Microbiol.">
        <title>Genomic resolution of a cold subsurface aquifer community provides metabolic insights for novel microbes adapted to high CO concentrations.</title>
        <authorList>
            <person name="Probst A.J."/>
            <person name="Castelle C.J."/>
            <person name="Singh A."/>
            <person name="Brown C.T."/>
            <person name="Anantharaman K."/>
            <person name="Sharon I."/>
            <person name="Hug L.A."/>
            <person name="Burstein D."/>
            <person name="Emerson J.B."/>
            <person name="Thomas B.C."/>
            <person name="Banfield J.F."/>
        </authorList>
    </citation>
    <scope>NUCLEOTIDE SEQUENCE [LARGE SCALE GENOMIC DNA]</scope>
    <source>
        <strain evidence="9">CG2_30_40_21</strain>
    </source>
</reference>
<keyword evidence="4 6" id="KW-0408">Iron</keyword>
<dbReference type="Proteomes" id="UP000183085">
    <property type="component" value="Unassembled WGS sequence"/>
</dbReference>
<dbReference type="InterPro" id="IPR013704">
    <property type="entry name" value="UPF0313_N"/>
</dbReference>
<dbReference type="SFLD" id="SFLDG01069">
    <property type="entry name" value="UPF0313"/>
    <property type="match status" value="1"/>
</dbReference>
<name>A0A1J5E185_9BACT</name>
<dbReference type="GO" id="GO:0005506">
    <property type="term" value="F:iron ion binding"/>
    <property type="evidence" value="ECO:0007669"/>
    <property type="project" value="UniProtKB-UniRule"/>
</dbReference>
<keyword evidence="2 6" id="KW-0949">S-adenosyl-L-methionine</keyword>
<evidence type="ECO:0000256" key="4">
    <source>
        <dbReference type="ARBA" id="ARBA00023004"/>
    </source>
</evidence>
<evidence type="ECO:0000256" key="2">
    <source>
        <dbReference type="ARBA" id="ARBA00022691"/>
    </source>
</evidence>
<keyword evidence="3 6" id="KW-0479">Metal-binding</keyword>
<dbReference type="STRING" id="1817895.AUJ95_02090"/>
<organism evidence="9 10">
    <name type="scientific">Candidatus Desantisbacteria bacterium CG2_30_40_21</name>
    <dbReference type="NCBI Taxonomy" id="1817895"/>
    <lineage>
        <taxon>Bacteria</taxon>
        <taxon>Candidatus Desantisiibacteriota</taxon>
    </lineage>
</organism>
<dbReference type="Pfam" id="PF08497">
    <property type="entry name" value="Radical_SAM_N"/>
    <property type="match status" value="1"/>
</dbReference>
<dbReference type="InterPro" id="IPR024560">
    <property type="entry name" value="UPF0313_C"/>
</dbReference>
<dbReference type="NCBIfam" id="TIGR03904">
    <property type="entry name" value="SAM_YgiQ"/>
    <property type="match status" value="1"/>
</dbReference>
<evidence type="ECO:0000313" key="9">
    <source>
        <dbReference type="EMBL" id="OIP42129.1"/>
    </source>
</evidence>
<dbReference type="GO" id="GO:0051539">
    <property type="term" value="F:4 iron, 4 sulfur cluster binding"/>
    <property type="evidence" value="ECO:0007669"/>
    <property type="project" value="UniProtKB-KW"/>
</dbReference>
<dbReference type="InterPro" id="IPR022946">
    <property type="entry name" value="UPF0313"/>
</dbReference>
<evidence type="ECO:0000256" key="3">
    <source>
        <dbReference type="ARBA" id="ARBA00022723"/>
    </source>
</evidence>
<evidence type="ECO:0000256" key="5">
    <source>
        <dbReference type="ARBA" id="ARBA00023014"/>
    </source>
</evidence>
<dbReference type="PANTHER" id="PTHR32331:SF0">
    <property type="entry name" value="UPF0313 PROTEIN YGIQ"/>
    <property type="match status" value="1"/>
</dbReference>
<evidence type="ECO:0000313" key="10">
    <source>
        <dbReference type="Proteomes" id="UP000183085"/>
    </source>
</evidence>
<dbReference type="PROSITE" id="PS51918">
    <property type="entry name" value="RADICAL_SAM"/>
    <property type="match status" value="1"/>
</dbReference>
<evidence type="ECO:0000256" key="7">
    <source>
        <dbReference type="SAM" id="MobiDB-lite"/>
    </source>
</evidence>
<dbReference type="SMART" id="SM00729">
    <property type="entry name" value="Elp3"/>
    <property type="match status" value="1"/>
</dbReference>
<evidence type="ECO:0000256" key="6">
    <source>
        <dbReference type="HAMAP-Rule" id="MF_01251"/>
    </source>
</evidence>
<dbReference type="PANTHER" id="PTHR32331">
    <property type="entry name" value="UPF0313 PROTEIN YGIQ"/>
    <property type="match status" value="1"/>
</dbReference>
<dbReference type="EMBL" id="MNYI01000059">
    <property type="protein sequence ID" value="OIP42129.1"/>
    <property type="molecule type" value="Genomic_DNA"/>
</dbReference>
<dbReference type="HAMAP" id="MF_01251">
    <property type="entry name" value="UPF0313"/>
    <property type="match status" value="1"/>
</dbReference>
<dbReference type="SFLD" id="SFLDS00029">
    <property type="entry name" value="Radical_SAM"/>
    <property type="match status" value="1"/>
</dbReference>